<evidence type="ECO:0000313" key="1">
    <source>
        <dbReference type="EMBL" id="KAH6637039.1"/>
    </source>
</evidence>
<accession>A0ACB7PCW7</accession>
<gene>
    <name evidence="1" type="ORF">F5144DRAFT_204571</name>
</gene>
<dbReference type="Proteomes" id="UP000724584">
    <property type="component" value="Unassembled WGS sequence"/>
</dbReference>
<reference evidence="1 2" key="1">
    <citation type="journal article" date="2021" name="Nat. Commun.">
        <title>Genetic determinants of endophytism in the Arabidopsis root mycobiome.</title>
        <authorList>
            <person name="Mesny F."/>
            <person name="Miyauchi S."/>
            <person name="Thiergart T."/>
            <person name="Pickel B."/>
            <person name="Atanasova L."/>
            <person name="Karlsson M."/>
            <person name="Huettel B."/>
            <person name="Barry K.W."/>
            <person name="Haridas S."/>
            <person name="Chen C."/>
            <person name="Bauer D."/>
            <person name="Andreopoulos W."/>
            <person name="Pangilinan J."/>
            <person name="LaButti K."/>
            <person name="Riley R."/>
            <person name="Lipzen A."/>
            <person name="Clum A."/>
            <person name="Drula E."/>
            <person name="Henrissat B."/>
            <person name="Kohler A."/>
            <person name="Grigoriev I.V."/>
            <person name="Martin F.M."/>
            <person name="Hacquard S."/>
        </authorList>
    </citation>
    <scope>NUCLEOTIDE SEQUENCE [LARGE SCALE GENOMIC DNA]</scope>
    <source>
        <strain evidence="1 2">MPI-SDFR-AT-0079</strain>
    </source>
</reference>
<comment type="caution">
    <text evidence="1">The sequence shown here is derived from an EMBL/GenBank/DDBJ whole genome shotgun (WGS) entry which is preliminary data.</text>
</comment>
<keyword evidence="2" id="KW-1185">Reference proteome</keyword>
<organism evidence="1 2">
    <name type="scientific">Chaetomium tenue</name>
    <dbReference type="NCBI Taxonomy" id="1854479"/>
    <lineage>
        <taxon>Eukaryota</taxon>
        <taxon>Fungi</taxon>
        <taxon>Dikarya</taxon>
        <taxon>Ascomycota</taxon>
        <taxon>Pezizomycotina</taxon>
        <taxon>Sordariomycetes</taxon>
        <taxon>Sordariomycetidae</taxon>
        <taxon>Sordariales</taxon>
        <taxon>Chaetomiaceae</taxon>
        <taxon>Chaetomium</taxon>
    </lineage>
</organism>
<dbReference type="EMBL" id="JAGIZQ010000003">
    <property type="protein sequence ID" value="KAH6637039.1"/>
    <property type="molecule type" value="Genomic_DNA"/>
</dbReference>
<protein>
    <submittedName>
        <fullName evidence="1">Uncharacterized protein</fullName>
    </submittedName>
</protein>
<proteinExistence type="predicted"/>
<evidence type="ECO:0000313" key="2">
    <source>
        <dbReference type="Proteomes" id="UP000724584"/>
    </source>
</evidence>
<name>A0ACB7PCW7_9PEZI</name>
<sequence length="265" mass="26696">MFSLKSFVLAGGLAALADAHMMMRIPAPYTSPAISSSPIDAGGANFPCQSTGGAYEGTPTQMEKGSKQQLGFTGSAVHGGGSCQVSITYDEKPDKKSSFKVIKSIQGGCPARNTPGNLPDNPSGDAPDTYEFIIPEDIPSGKATIAWSWFNKVGNREFYMNCAPVEITGSGGSEAGLAALPDMLVANIASMGTCATEANTDVKFPNPGADVETAEGDVKLAPPTGECAASGGSGGGSGSGGSATAAPAGGATPAARVRRGVHFRV</sequence>